<keyword evidence="4 5" id="KW-0067">ATP-binding</keyword>
<feature type="transmembrane region" description="Helical" evidence="6">
    <location>
        <begin position="394"/>
        <end position="415"/>
    </location>
</feature>
<dbReference type="SUPFAM" id="SSF56112">
    <property type="entry name" value="Protein kinase-like (PK-like)"/>
    <property type="match status" value="1"/>
</dbReference>
<dbReference type="KEGG" id="thes:FHQ07_08840"/>
<evidence type="ECO:0000256" key="6">
    <source>
        <dbReference type="SAM" id="Phobius"/>
    </source>
</evidence>
<dbReference type="CDD" id="cd14014">
    <property type="entry name" value="STKc_PknB_like"/>
    <property type="match status" value="1"/>
</dbReference>
<dbReference type="PANTHER" id="PTHR43289">
    <property type="entry name" value="MITOGEN-ACTIVATED PROTEIN KINASE KINASE KINASE 20-RELATED"/>
    <property type="match status" value="1"/>
</dbReference>
<proteinExistence type="predicted"/>
<keyword evidence="8" id="KW-0723">Serine/threonine-protein kinase</keyword>
<keyword evidence="6" id="KW-0472">Membrane</keyword>
<dbReference type="EMBL" id="CP040871">
    <property type="protein sequence ID" value="QDA57409.1"/>
    <property type="molecule type" value="Genomic_DNA"/>
</dbReference>
<evidence type="ECO:0000313" key="9">
    <source>
        <dbReference type="Proteomes" id="UP000308149"/>
    </source>
</evidence>
<dbReference type="InterPro" id="IPR011009">
    <property type="entry name" value="Kinase-like_dom_sf"/>
</dbReference>
<dbReference type="Gene3D" id="1.10.510.10">
    <property type="entry name" value="Transferase(Phosphotransferase) domain 1"/>
    <property type="match status" value="1"/>
</dbReference>
<dbReference type="AlphaFoldDB" id="A0A5B7ZRP3"/>
<dbReference type="Pfam" id="PF13424">
    <property type="entry name" value="TPR_12"/>
    <property type="match status" value="1"/>
</dbReference>
<dbReference type="SMART" id="SM00220">
    <property type="entry name" value="S_TKc"/>
    <property type="match status" value="1"/>
</dbReference>
<dbReference type="Proteomes" id="UP000308149">
    <property type="component" value="Chromosome"/>
</dbReference>
<sequence length="989" mass="107194">MSQDPARLQRALQLFDDALDQPADTRDAWLAHACAGDAELLAQVQAMLAADAGDDHDPISPKLAALREDAADPAELPDGTRIGPWEVRGVLGRGGMGAVYRVARVDGAYDREAALKRIRIGLDSTLARQRFLRERQILARLQHPHIAGLLDGGVDEHDAPYFVMPRVDGERIDRWCDARLLDVRARVRLLLQVLDAVAFAHRQLVVHRDLKPSNIVVDAGGHAFLLDFGIAKLMEEDGAGHTRTGERAFTPEYASPEQLHGEPVSTATDLYQLGVLLYALLAQAHPYGLTGDTPLRTRLSRMDGDPQPLWNAALQSSTDDAATRGSTPSTLAKQLRGDLSAIAQRCLASDATQRYGSIDALRADLLAWLDGKPVSARAPTARYRIGRFIRRNKLAVGAAAAVLVALCAGLGASLWQAREARLQAQRADVVNRYLVDVFRSIDPDEGLGPNATARQLIDLGVARLDRGELRGQPAAEGKLRLTLADSYVALGEYPKADAELVRALALLPPARADDILQARFRQGELKLETEDLDGLQHTLDENDAWLRTHASALSEPEVNAAQLQMQRAKLLAHRERYEEAGKLARGAWQRIRKARGDDDAYTRSMLIEYSVILADTGEFGNAAALAKTVVDGIRRARPLNEFALATALHNRAVYLNRAGNTDQAIATMREALGIRRRRLPETHPFLAVSIGELAVMLESTSRMREALPLHAEAVAIMRKQPPGSEYDLGLRLNNWGVACYNLGDMACARAKINDAIEVWAKALPADHSSLLTARSSLAALYSRNGELRLGEAQLRQVIAALEAVATAKPSANSISALSSARNELADNLLSQHRNAEALALSRMRWRELQANGNPGETAAGALAMLALAELANGLAQPALAHARSAAEKAHAESPDSRREGYALMTLARAQLATGNAVAAATQARKAIAMFTAALSADHLNTGLARGVLGRALLAQRQQAEARKELDAAIVILADKAAWLPELAELRRLH</sequence>
<dbReference type="Pfam" id="PF00069">
    <property type="entry name" value="Pkinase"/>
    <property type="match status" value="1"/>
</dbReference>
<evidence type="ECO:0000256" key="1">
    <source>
        <dbReference type="ARBA" id="ARBA00022679"/>
    </source>
</evidence>
<dbReference type="Gene3D" id="3.30.200.20">
    <property type="entry name" value="Phosphorylase Kinase, domain 1"/>
    <property type="match status" value="1"/>
</dbReference>
<dbReference type="GO" id="GO:0004674">
    <property type="term" value="F:protein serine/threonine kinase activity"/>
    <property type="evidence" value="ECO:0007669"/>
    <property type="project" value="UniProtKB-KW"/>
</dbReference>
<dbReference type="PANTHER" id="PTHR43289:SF34">
    <property type="entry name" value="SERINE_THREONINE-PROTEIN KINASE YBDM-RELATED"/>
    <property type="match status" value="1"/>
</dbReference>
<keyword evidence="1" id="KW-0808">Transferase</keyword>
<dbReference type="SMART" id="SM00028">
    <property type="entry name" value="TPR"/>
    <property type="match status" value="6"/>
</dbReference>
<feature type="domain" description="Protein kinase" evidence="7">
    <location>
        <begin position="85"/>
        <end position="369"/>
    </location>
</feature>
<gene>
    <name evidence="8" type="ORF">FHQ07_08840</name>
</gene>
<reference evidence="8 9" key="1">
    <citation type="submission" date="2019-06" db="EMBL/GenBank/DDBJ databases">
        <title>Thermomonas aquatica sp. nov., isolated from an industrial wastewater treatment plant.</title>
        <authorList>
            <person name="Jeon J.H."/>
            <person name="Park D.-S."/>
        </authorList>
    </citation>
    <scope>NUCLEOTIDE SEQUENCE [LARGE SCALE GENOMIC DNA]</scope>
    <source>
        <strain evidence="8 9">SY21</strain>
    </source>
</reference>
<dbReference type="PROSITE" id="PS00107">
    <property type="entry name" value="PROTEIN_KINASE_ATP"/>
    <property type="match status" value="1"/>
</dbReference>
<keyword evidence="6" id="KW-0812">Transmembrane</keyword>
<protein>
    <submittedName>
        <fullName evidence="8">Serine/threonine protein kinase</fullName>
    </submittedName>
</protein>
<evidence type="ECO:0000256" key="4">
    <source>
        <dbReference type="ARBA" id="ARBA00022840"/>
    </source>
</evidence>
<organism evidence="8 9">
    <name type="scientific">Thermomonas aquatica</name>
    <dbReference type="NCBI Taxonomy" id="2202149"/>
    <lineage>
        <taxon>Bacteria</taxon>
        <taxon>Pseudomonadati</taxon>
        <taxon>Pseudomonadota</taxon>
        <taxon>Gammaproteobacteria</taxon>
        <taxon>Lysobacterales</taxon>
        <taxon>Lysobacteraceae</taxon>
        <taxon>Thermomonas</taxon>
    </lineage>
</organism>
<keyword evidence="2 5" id="KW-0547">Nucleotide-binding</keyword>
<dbReference type="RefSeq" id="WP_139716460.1">
    <property type="nucleotide sequence ID" value="NZ_CP040871.1"/>
</dbReference>
<dbReference type="InterPro" id="IPR000719">
    <property type="entry name" value="Prot_kinase_dom"/>
</dbReference>
<dbReference type="Gene3D" id="1.25.40.10">
    <property type="entry name" value="Tetratricopeptide repeat domain"/>
    <property type="match status" value="3"/>
</dbReference>
<dbReference type="GO" id="GO:0005524">
    <property type="term" value="F:ATP binding"/>
    <property type="evidence" value="ECO:0007669"/>
    <property type="project" value="UniProtKB-UniRule"/>
</dbReference>
<dbReference type="InterPro" id="IPR017441">
    <property type="entry name" value="Protein_kinase_ATP_BS"/>
</dbReference>
<evidence type="ECO:0000256" key="3">
    <source>
        <dbReference type="ARBA" id="ARBA00022777"/>
    </source>
</evidence>
<evidence type="ECO:0000256" key="2">
    <source>
        <dbReference type="ARBA" id="ARBA00022741"/>
    </source>
</evidence>
<evidence type="ECO:0000313" key="8">
    <source>
        <dbReference type="EMBL" id="QDA57409.1"/>
    </source>
</evidence>
<dbReference type="SUPFAM" id="SSF48452">
    <property type="entry name" value="TPR-like"/>
    <property type="match status" value="4"/>
</dbReference>
<evidence type="ECO:0000259" key="7">
    <source>
        <dbReference type="PROSITE" id="PS50011"/>
    </source>
</evidence>
<evidence type="ECO:0000256" key="5">
    <source>
        <dbReference type="PROSITE-ProRule" id="PRU10141"/>
    </source>
</evidence>
<dbReference type="InterPro" id="IPR011990">
    <property type="entry name" value="TPR-like_helical_dom_sf"/>
</dbReference>
<keyword evidence="9" id="KW-1185">Reference proteome</keyword>
<name>A0A5B7ZRP3_9GAMM</name>
<accession>A0A5B7ZRP3</accession>
<dbReference type="OrthoDB" id="9801841at2"/>
<dbReference type="PROSITE" id="PS00108">
    <property type="entry name" value="PROTEIN_KINASE_ST"/>
    <property type="match status" value="1"/>
</dbReference>
<dbReference type="InterPro" id="IPR019734">
    <property type="entry name" value="TPR_rpt"/>
</dbReference>
<keyword evidence="6" id="KW-1133">Transmembrane helix</keyword>
<feature type="binding site" evidence="5">
    <location>
        <position position="116"/>
    </location>
    <ligand>
        <name>ATP</name>
        <dbReference type="ChEBI" id="CHEBI:30616"/>
    </ligand>
</feature>
<dbReference type="PROSITE" id="PS50011">
    <property type="entry name" value="PROTEIN_KINASE_DOM"/>
    <property type="match status" value="1"/>
</dbReference>
<keyword evidence="3 8" id="KW-0418">Kinase</keyword>
<dbReference type="InterPro" id="IPR008271">
    <property type="entry name" value="Ser/Thr_kinase_AS"/>
</dbReference>